<dbReference type="GO" id="GO:0016757">
    <property type="term" value="F:glycosyltransferase activity"/>
    <property type="evidence" value="ECO:0007669"/>
    <property type="project" value="UniProtKB-KW"/>
</dbReference>
<dbReference type="Gene3D" id="3.90.550.10">
    <property type="entry name" value="Spore Coat Polysaccharide Biosynthesis Protein SpsA, Chain A"/>
    <property type="match status" value="1"/>
</dbReference>
<dbReference type="InterPro" id="IPR001173">
    <property type="entry name" value="Glyco_trans_2-like"/>
</dbReference>
<protein>
    <submittedName>
        <fullName evidence="2">Glycosyltransferase</fullName>
        <ecNumber evidence="2">2.4.-.-</ecNumber>
    </submittedName>
</protein>
<keyword evidence="2" id="KW-0808">Transferase</keyword>
<sequence length="298" mass="34724">MKRNRFFAGFIITYNRSKILLETIEKVFSQSLPPEKLWVIDNSEDKETKDLIATLVDFPLEYFQIGYNSGPAHAAKIGLQLVSEAGYDWIYWGDDNDPPFRSDCFERLLSRRNSVTNVGVLGAVGQYFDFKNGVVNRVRTIQLEKSTVLNVDFVAGGMCMLVNSNVVNQNILPESKLFFGFEELDFCLKVKNSGWEIMVDSALFLEARKASNRLNFERPLYQRKANLAREYYSLRNLLMISSSFHFKEMRRNLYLRWIAKSFYGFRFGLTYGWRNFKVIWLAFFHYWKGVSGKTIALN</sequence>
<dbReference type="RefSeq" id="WP_241409976.1">
    <property type="nucleotide sequence ID" value="NZ_JAKZGO010000002.1"/>
</dbReference>
<comment type="caution">
    <text evidence="2">The sequence shown here is derived from an EMBL/GenBank/DDBJ whole genome shotgun (WGS) entry which is preliminary data.</text>
</comment>
<proteinExistence type="predicted"/>
<dbReference type="EMBL" id="JAKZGO010000002">
    <property type="protein sequence ID" value="MCH7412392.1"/>
    <property type="molecule type" value="Genomic_DNA"/>
</dbReference>
<gene>
    <name evidence="2" type="ORF">MM213_02765</name>
</gene>
<evidence type="ECO:0000313" key="3">
    <source>
        <dbReference type="Proteomes" id="UP001165430"/>
    </source>
</evidence>
<dbReference type="Pfam" id="PF00535">
    <property type="entry name" value="Glycos_transf_2"/>
    <property type="match status" value="1"/>
</dbReference>
<organism evidence="2 3">
    <name type="scientific">Belliella alkalica</name>
    <dbReference type="NCBI Taxonomy" id="1730871"/>
    <lineage>
        <taxon>Bacteria</taxon>
        <taxon>Pseudomonadati</taxon>
        <taxon>Bacteroidota</taxon>
        <taxon>Cytophagia</taxon>
        <taxon>Cytophagales</taxon>
        <taxon>Cyclobacteriaceae</taxon>
        <taxon>Belliella</taxon>
    </lineage>
</organism>
<evidence type="ECO:0000259" key="1">
    <source>
        <dbReference type="Pfam" id="PF00535"/>
    </source>
</evidence>
<dbReference type="Proteomes" id="UP001165430">
    <property type="component" value="Unassembled WGS sequence"/>
</dbReference>
<keyword evidence="3" id="KW-1185">Reference proteome</keyword>
<reference evidence="2" key="1">
    <citation type="submission" date="2022-03" db="EMBL/GenBank/DDBJ databases">
        <title>De novo assembled genomes of Belliella spp. (Cyclobacteriaceae) strains.</title>
        <authorList>
            <person name="Szabo A."/>
            <person name="Korponai K."/>
            <person name="Felfoldi T."/>
        </authorList>
    </citation>
    <scope>NUCLEOTIDE SEQUENCE</scope>
    <source>
        <strain evidence="2">DSM 111903</strain>
    </source>
</reference>
<feature type="domain" description="Glycosyltransferase 2-like" evidence="1">
    <location>
        <begin position="11"/>
        <end position="136"/>
    </location>
</feature>
<accession>A0ABS9V7J4</accession>
<evidence type="ECO:0000313" key="2">
    <source>
        <dbReference type="EMBL" id="MCH7412392.1"/>
    </source>
</evidence>
<keyword evidence="2" id="KW-0328">Glycosyltransferase</keyword>
<dbReference type="InterPro" id="IPR029044">
    <property type="entry name" value="Nucleotide-diphossugar_trans"/>
</dbReference>
<name>A0ABS9V7J4_9BACT</name>
<dbReference type="EC" id="2.4.-.-" evidence="2"/>
<dbReference type="SUPFAM" id="SSF53448">
    <property type="entry name" value="Nucleotide-diphospho-sugar transferases"/>
    <property type="match status" value="1"/>
</dbReference>